<sequence length="50" mass="5272">MSRTITETFSVPDLGGLPPSTAVTRSECLSCCSLSNNFFSTKKGILSSSL</sequence>
<dbReference type="GeneTree" id="ENSGT00990000205184"/>
<proteinExistence type="predicted"/>
<protein>
    <submittedName>
        <fullName evidence="1">Uncharacterized protein</fullName>
    </submittedName>
</protein>
<reference evidence="1" key="1">
    <citation type="submission" date="2025-08" db="UniProtKB">
        <authorList>
            <consortium name="Ensembl"/>
        </authorList>
    </citation>
    <scope>IDENTIFICATION</scope>
</reference>
<name>A0A3Q1H4V6_9TELE</name>
<dbReference type="Proteomes" id="UP000257200">
    <property type="component" value="Unplaced"/>
</dbReference>
<evidence type="ECO:0000313" key="1">
    <source>
        <dbReference type="Ensembl" id="ENSAPOP00000034817.1"/>
    </source>
</evidence>
<reference evidence="1" key="2">
    <citation type="submission" date="2025-09" db="UniProtKB">
        <authorList>
            <consortium name="Ensembl"/>
        </authorList>
    </citation>
    <scope>IDENTIFICATION</scope>
</reference>
<dbReference type="Ensembl" id="ENSAPOT00000030950.1">
    <property type="protein sequence ID" value="ENSAPOP00000034817.1"/>
    <property type="gene ID" value="ENSAPOG00000024336.1"/>
</dbReference>
<accession>A0A3Q1H4V6</accession>
<keyword evidence="2" id="KW-1185">Reference proteome</keyword>
<dbReference type="InParanoid" id="A0A3Q1H4V6"/>
<dbReference type="AlphaFoldDB" id="A0A3Q1H4V6"/>
<organism evidence="1 2">
    <name type="scientific">Acanthochromis polyacanthus</name>
    <name type="common">spiny chromis</name>
    <dbReference type="NCBI Taxonomy" id="80966"/>
    <lineage>
        <taxon>Eukaryota</taxon>
        <taxon>Metazoa</taxon>
        <taxon>Chordata</taxon>
        <taxon>Craniata</taxon>
        <taxon>Vertebrata</taxon>
        <taxon>Euteleostomi</taxon>
        <taxon>Actinopterygii</taxon>
        <taxon>Neopterygii</taxon>
        <taxon>Teleostei</taxon>
        <taxon>Neoteleostei</taxon>
        <taxon>Acanthomorphata</taxon>
        <taxon>Ovalentaria</taxon>
        <taxon>Pomacentridae</taxon>
        <taxon>Acanthochromis</taxon>
    </lineage>
</organism>
<evidence type="ECO:0000313" key="2">
    <source>
        <dbReference type="Proteomes" id="UP000257200"/>
    </source>
</evidence>